<dbReference type="PANTHER" id="PTHR43030">
    <property type="entry name" value="PHOSPHOENOLPYRUVATE SYNTHASE"/>
    <property type="match status" value="1"/>
</dbReference>
<dbReference type="InterPro" id="IPR006319">
    <property type="entry name" value="PEP_synth"/>
</dbReference>
<evidence type="ECO:0000259" key="5">
    <source>
        <dbReference type="Pfam" id="PF02896"/>
    </source>
</evidence>
<keyword evidence="2" id="KW-0479">Metal-binding</keyword>
<evidence type="ECO:0000313" key="6">
    <source>
        <dbReference type="EMBL" id="VEB08062.1"/>
    </source>
</evidence>
<dbReference type="GO" id="GO:0008986">
    <property type="term" value="F:pyruvate, water dikinase activity"/>
    <property type="evidence" value="ECO:0007669"/>
    <property type="project" value="UniProtKB-EC"/>
</dbReference>
<dbReference type="SUPFAM" id="SSF51621">
    <property type="entry name" value="Phosphoenolpyruvate/pyruvate domain"/>
    <property type="match status" value="1"/>
</dbReference>
<sequence length="44" mass="4846">MMCEIPSNALLAEQFLEYFDGFSIGSNDMTQLALGLDRDSGVVF</sequence>
<feature type="domain" description="PEP-utilising enzyme C-terminal" evidence="5">
    <location>
        <begin position="1"/>
        <end position="41"/>
    </location>
</feature>
<name>A0A447S7L8_KLEPN</name>
<keyword evidence="6" id="KW-0670">Pyruvate</keyword>
<protein>
    <submittedName>
        <fullName evidence="6">Phosphoenolpyruvate synthase</fullName>
        <ecNumber evidence="6">2.7.9.2</ecNumber>
    </submittedName>
</protein>
<comment type="similarity">
    <text evidence="1">Belongs to the PEP-utilizing enzyme family.</text>
</comment>
<dbReference type="GO" id="GO:0046872">
    <property type="term" value="F:metal ion binding"/>
    <property type="evidence" value="ECO:0007669"/>
    <property type="project" value="UniProtKB-KW"/>
</dbReference>
<dbReference type="InterPro" id="IPR040442">
    <property type="entry name" value="Pyrv_kinase-like_dom_sf"/>
</dbReference>
<dbReference type="GO" id="GO:0005524">
    <property type="term" value="F:ATP binding"/>
    <property type="evidence" value="ECO:0007669"/>
    <property type="project" value="UniProtKB-KW"/>
</dbReference>
<dbReference type="AlphaFoldDB" id="A0A447S7L8"/>
<dbReference type="PROSITE" id="PS00742">
    <property type="entry name" value="PEP_ENZYMES_2"/>
    <property type="match status" value="1"/>
</dbReference>
<dbReference type="InterPro" id="IPR015813">
    <property type="entry name" value="Pyrv/PenolPyrv_kinase-like_dom"/>
</dbReference>
<evidence type="ECO:0000313" key="7">
    <source>
        <dbReference type="Proteomes" id="UP000282433"/>
    </source>
</evidence>
<dbReference type="EC" id="2.7.9.2" evidence="6"/>
<dbReference type="PANTHER" id="PTHR43030:SF1">
    <property type="entry name" value="PHOSPHOENOLPYRUVATE SYNTHASE"/>
    <property type="match status" value="1"/>
</dbReference>
<gene>
    <name evidence="6" type="primary">ppsA_4</name>
    <name evidence="6" type="ORF">NCTC13635_07265</name>
</gene>
<dbReference type="EMBL" id="LR134162">
    <property type="protein sequence ID" value="VEB08062.1"/>
    <property type="molecule type" value="Genomic_DNA"/>
</dbReference>
<keyword evidence="3" id="KW-0547">Nucleotide-binding</keyword>
<dbReference type="Gene3D" id="3.20.20.60">
    <property type="entry name" value="Phosphoenolpyruvate-binding domains"/>
    <property type="match status" value="1"/>
</dbReference>
<reference evidence="6 7" key="1">
    <citation type="submission" date="2018-12" db="EMBL/GenBank/DDBJ databases">
        <authorList>
            <consortium name="Pathogen Informatics"/>
        </authorList>
    </citation>
    <scope>NUCLEOTIDE SEQUENCE [LARGE SCALE GENOMIC DNA]</scope>
    <source>
        <strain evidence="6 7">NCTC13635</strain>
    </source>
</reference>
<evidence type="ECO:0000256" key="4">
    <source>
        <dbReference type="ARBA" id="ARBA00022840"/>
    </source>
</evidence>
<dbReference type="Proteomes" id="UP000282433">
    <property type="component" value="Chromosome"/>
</dbReference>
<accession>A0A447S7L8</accession>
<evidence type="ECO:0000256" key="2">
    <source>
        <dbReference type="ARBA" id="ARBA00022723"/>
    </source>
</evidence>
<dbReference type="InterPro" id="IPR000121">
    <property type="entry name" value="PEP_util_C"/>
</dbReference>
<keyword evidence="6" id="KW-0808">Transferase</keyword>
<dbReference type="InterPro" id="IPR023151">
    <property type="entry name" value="PEP_util_CS"/>
</dbReference>
<proteinExistence type="inferred from homology"/>
<keyword evidence="4" id="KW-0067">ATP-binding</keyword>
<evidence type="ECO:0000256" key="3">
    <source>
        <dbReference type="ARBA" id="ARBA00022741"/>
    </source>
</evidence>
<organism evidence="6 7">
    <name type="scientific">Klebsiella pneumoniae</name>
    <dbReference type="NCBI Taxonomy" id="573"/>
    <lineage>
        <taxon>Bacteria</taxon>
        <taxon>Pseudomonadati</taxon>
        <taxon>Pseudomonadota</taxon>
        <taxon>Gammaproteobacteria</taxon>
        <taxon>Enterobacterales</taxon>
        <taxon>Enterobacteriaceae</taxon>
        <taxon>Klebsiella/Raoultella group</taxon>
        <taxon>Klebsiella</taxon>
        <taxon>Klebsiella pneumoniae complex</taxon>
    </lineage>
</organism>
<evidence type="ECO:0000256" key="1">
    <source>
        <dbReference type="ARBA" id="ARBA00007837"/>
    </source>
</evidence>
<dbReference type="Pfam" id="PF02896">
    <property type="entry name" value="PEP-utilizers_C"/>
    <property type="match status" value="1"/>
</dbReference>